<evidence type="ECO:0000256" key="5">
    <source>
        <dbReference type="ARBA" id="ARBA00022927"/>
    </source>
</evidence>
<evidence type="ECO:0000256" key="3">
    <source>
        <dbReference type="ARBA" id="ARBA00022679"/>
    </source>
</evidence>
<dbReference type="EMBL" id="NLAX01001034">
    <property type="protein sequence ID" value="PKS06440.1"/>
    <property type="molecule type" value="Genomic_DNA"/>
</dbReference>
<keyword evidence="6" id="KW-0072">Autophagy</keyword>
<keyword evidence="3" id="KW-0808">Transferase</keyword>
<gene>
    <name evidence="8" type="ORF">jhhlp_007188</name>
</gene>
<evidence type="ECO:0000313" key="8">
    <source>
        <dbReference type="EMBL" id="PKS06440.1"/>
    </source>
</evidence>
<evidence type="ECO:0000256" key="6">
    <source>
        <dbReference type="ARBA" id="ARBA00023006"/>
    </source>
</evidence>
<dbReference type="GO" id="GO:0000422">
    <property type="term" value="P:autophagy of mitochondrion"/>
    <property type="evidence" value="ECO:0007669"/>
    <property type="project" value="TreeGrafter"/>
</dbReference>
<dbReference type="GO" id="GO:0005829">
    <property type="term" value="C:cytosol"/>
    <property type="evidence" value="ECO:0007669"/>
    <property type="project" value="TreeGrafter"/>
</dbReference>
<keyword evidence="9" id="KW-1185">Reference proteome</keyword>
<dbReference type="GO" id="GO:0000045">
    <property type="term" value="P:autophagosome assembly"/>
    <property type="evidence" value="ECO:0007669"/>
    <property type="project" value="TreeGrafter"/>
</dbReference>
<dbReference type="VEuPathDB" id="FungiDB:jhhlp_007188"/>
<dbReference type="STRING" id="41688.A0A2N3N1Z1"/>
<dbReference type="GO" id="GO:0015031">
    <property type="term" value="P:protein transport"/>
    <property type="evidence" value="ECO:0007669"/>
    <property type="project" value="UniProtKB-KW"/>
</dbReference>
<evidence type="ECO:0000256" key="4">
    <source>
        <dbReference type="ARBA" id="ARBA00022786"/>
    </source>
</evidence>
<sequence>MTTYSLGSTALIGNSLPGEHQENPPHFNITPPSTLFASTVLERTRGFAMEFKNYPHLERDEFAEVCHFLDRHYRQATLGPIRRRWKLQVCTAFATAFGMDAEYSTYVQITRPVQVNLDHGNLAYEIEKFSFSEDGLDGVVDQDMMESEEADEAALRRDTETAPDVGYVTYEIHFHPTYRMPCLWFTLHGLPPDEPAFNIDTVFRYLVPDQFKAALRGTGPIGGISGDHHPITGFPSFFVHPCLVSDAMSRLECSKDTYLTMWLGLVGGCVGLWVPKEMMMDQPPRENGHFALQR</sequence>
<keyword evidence="5" id="KW-0813">Transport</keyword>
<dbReference type="PANTHER" id="PTHR14957:SF1">
    <property type="entry name" value="UBIQUITIN-LIKE-CONJUGATING ENZYME ATG10"/>
    <property type="match status" value="1"/>
</dbReference>
<dbReference type="Gene3D" id="3.30.1460.50">
    <property type="match status" value="1"/>
</dbReference>
<dbReference type="Pfam" id="PF03987">
    <property type="entry name" value="Autophagy_act_C"/>
    <property type="match status" value="1"/>
</dbReference>
<protein>
    <recommendedName>
        <fullName evidence="2">Ubiquitin-like-conjugating enzyme ATG10</fullName>
    </recommendedName>
    <alternativeName>
        <fullName evidence="7">Autophagy-related protein 10</fullName>
    </alternativeName>
</protein>
<dbReference type="GO" id="GO:0032446">
    <property type="term" value="P:protein modification by small protein conjugation"/>
    <property type="evidence" value="ECO:0007669"/>
    <property type="project" value="TreeGrafter"/>
</dbReference>
<dbReference type="InterPro" id="IPR007135">
    <property type="entry name" value="Atg3/Atg10"/>
</dbReference>
<reference evidence="8 9" key="1">
    <citation type="journal article" date="2017" name="G3 (Bethesda)">
        <title>First Draft Genome Sequence of the Pathogenic Fungus Lomentospora prolificans (Formerly Scedosporium prolificans).</title>
        <authorList>
            <person name="Luo R."/>
            <person name="Zimin A."/>
            <person name="Workman R."/>
            <person name="Fan Y."/>
            <person name="Pertea G."/>
            <person name="Grossman N."/>
            <person name="Wear M.P."/>
            <person name="Jia B."/>
            <person name="Miller H."/>
            <person name="Casadevall A."/>
            <person name="Timp W."/>
            <person name="Zhang S.X."/>
            <person name="Salzberg S.L."/>
        </authorList>
    </citation>
    <scope>NUCLEOTIDE SEQUENCE [LARGE SCALE GENOMIC DNA]</scope>
    <source>
        <strain evidence="8 9">JHH-5317</strain>
    </source>
</reference>
<evidence type="ECO:0000256" key="7">
    <source>
        <dbReference type="ARBA" id="ARBA00029833"/>
    </source>
</evidence>
<comment type="caution">
    <text evidence="8">The sequence shown here is derived from an EMBL/GenBank/DDBJ whole genome shotgun (WGS) entry which is preliminary data.</text>
</comment>
<dbReference type="Proteomes" id="UP000233524">
    <property type="component" value="Unassembled WGS sequence"/>
</dbReference>
<dbReference type="OrthoDB" id="4089664at2759"/>
<keyword evidence="5" id="KW-0653">Protein transport</keyword>
<dbReference type="AlphaFoldDB" id="A0A2N3N1Z1"/>
<evidence type="ECO:0000256" key="2">
    <source>
        <dbReference type="ARBA" id="ARBA00021099"/>
    </source>
</evidence>
<dbReference type="InParanoid" id="A0A2N3N1Z1"/>
<keyword evidence="4" id="KW-0833">Ubl conjugation pathway</keyword>
<dbReference type="PANTHER" id="PTHR14957">
    <property type="entry name" value="UBIQUITIN-LIKE-CONJUGATING ENZYME ATG10"/>
    <property type="match status" value="1"/>
</dbReference>
<proteinExistence type="inferred from homology"/>
<organism evidence="8 9">
    <name type="scientific">Lomentospora prolificans</name>
    <dbReference type="NCBI Taxonomy" id="41688"/>
    <lineage>
        <taxon>Eukaryota</taxon>
        <taxon>Fungi</taxon>
        <taxon>Dikarya</taxon>
        <taxon>Ascomycota</taxon>
        <taxon>Pezizomycotina</taxon>
        <taxon>Sordariomycetes</taxon>
        <taxon>Hypocreomycetidae</taxon>
        <taxon>Microascales</taxon>
        <taxon>Microascaceae</taxon>
        <taxon>Lomentospora</taxon>
    </lineage>
</organism>
<accession>A0A2N3N1Z1</accession>
<dbReference type="GO" id="GO:0061651">
    <property type="term" value="F:Atg12 conjugating enzyme activity"/>
    <property type="evidence" value="ECO:0007669"/>
    <property type="project" value="TreeGrafter"/>
</dbReference>
<comment type="similarity">
    <text evidence="1">Belongs to the ATG10 family.</text>
</comment>
<name>A0A2N3N1Z1_9PEZI</name>
<evidence type="ECO:0000313" key="9">
    <source>
        <dbReference type="Proteomes" id="UP000233524"/>
    </source>
</evidence>
<evidence type="ECO:0000256" key="1">
    <source>
        <dbReference type="ARBA" id="ARBA00005696"/>
    </source>
</evidence>